<evidence type="ECO:0000256" key="1">
    <source>
        <dbReference type="ARBA" id="ARBA00022491"/>
    </source>
</evidence>
<dbReference type="eggNOG" id="COG1609">
    <property type="taxonomic scope" value="Bacteria"/>
</dbReference>
<name>B8HJG4_PSECP</name>
<sequence length="344" mass="36780">MSLVTLRDIAKEVGVSISAVSLVLNDRGDGRVNAEAAARIRAVAEELGYVPNLLARGLKTKQSLTIGLLSDGVASTAFAGPMIAGAQTVAAEFGYLLMLIDTVGMSGLEAPAVKALLQRNIEGLIVAPDYHAIVELPRVPRSLPIVVLDGRPEDASMSDWVVPDETGGAFTATRHLIEAGHRRIAMCNLDDKRYIATALRRRGYEEALRTAGIVPDPSLHVLAKELTAAAAREAARDVLSRPDRPTAVFCFSDRLAFGVYQAAAQLGLRIPEDLSIVGFDNHAFVAESLLPGLTTVQLPHHDMGVWAARRLIERSQESGEPGPVVSQLTHCPLVQRASVGPPRT</sequence>
<dbReference type="SMART" id="SM00354">
    <property type="entry name" value="HTH_LACI"/>
    <property type="match status" value="1"/>
</dbReference>
<dbReference type="GO" id="GO:0000976">
    <property type="term" value="F:transcription cis-regulatory region binding"/>
    <property type="evidence" value="ECO:0007669"/>
    <property type="project" value="TreeGrafter"/>
</dbReference>
<dbReference type="PROSITE" id="PS00356">
    <property type="entry name" value="HTH_LACI_1"/>
    <property type="match status" value="1"/>
</dbReference>
<evidence type="ECO:0000256" key="3">
    <source>
        <dbReference type="ARBA" id="ARBA00023125"/>
    </source>
</evidence>
<dbReference type="InterPro" id="IPR000843">
    <property type="entry name" value="HTH_LacI"/>
</dbReference>
<geneLocation type="plasmid" evidence="6 7">
    <name>pACHL02</name>
</geneLocation>
<dbReference type="Gene3D" id="3.40.50.2300">
    <property type="match status" value="2"/>
</dbReference>
<dbReference type="CDD" id="cd06288">
    <property type="entry name" value="PBP1_sucrose_transcription_regulator"/>
    <property type="match status" value="1"/>
</dbReference>
<dbReference type="InterPro" id="IPR046335">
    <property type="entry name" value="LacI/GalR-like_sensor"/>
</dbReference>
<dbReference type="SUPFAM" id="SSF47413">
    <property type="entry name" value="lambda repressor-like DNA-binding domains"/>
    <property type="match status" value="1"/>
</dbReference>
<keyword evidence="4" id="KW-0804">Transcription</keyword>
<dbReference type="Proteomes" id="UP000002505">
    <property type="component" value="Plasmid pACHL02"/>
</dbReference>
<accession>B8HJG4</accession>
<dbReference type="AlphaFoldDB" id="B8HJG4"/>
<feature type="domain" description="HTH lacI-type" evidence="5">
    <location>
        <begin position="4"/>
        <end position="60"/>
    </location>
</feature>
<keyword evidence="3" id="KW-0238">DNA-binding</keyword>
<dbReference type="GO" id="GO:0003700">
    <property type="term" value="F:DNA-binding transcription factor activity"/>
    <property type="evidence" value="ECO:0007669"/>
    <property type="project" value="TreeGrafter"/>
</dbReference>
<keyword evidence="1" id="KW-0678">Repressor</keyword>
<dbReference type="Pfam" id="PF13377">
    <property type="entry name" value="Peripla_BP_3"/>
    <property type="match status" value="1"/>
</dbReference>
<dbReference type="PROSITE" id="PS50932">
    <property type="entry name" value="HTH_LACI_2"/>
    <property type="match status" value="1"/>
</dbReference>
<dbReference type="RefSeq" id="WP_012623592.1">
    <property type="nucleotide sequence ID" value="NC_011881.1"/>
</dbReference>
<organism evidence="6 7">
    <name type="scientific">Pseudarthrobacter chlorophenolicus (strain ATCC 700700 / DSM 12829 / CIP 107037 / JCM 12360 / KCTC 9906 / NCIMB 13794 / A6)</name>
    <name type="common">Arthrobacter chlorophenolicus</name>
    <dbReference type="NCBI Taxonomy" id="452863"/>
    <lineage>
        <taxon>Bacteria</taxon>
        <taxon>Bacillati</taxon>
        <taxon>Actinomycetota</taxon>
        <taxon>Actinomycetes</taxon>
        <taxon>Micrococcales</taxon>
        <taxon>Micrococcaceae</taxon>
        <taxon>Pseudarthrobacter</taxon>
    </lineage>
</organism>
<dbReference type="KEGG" id="ach:Achl_4611"/>
<dbReference type="SUPFAM" id="SSF53822">
    <property type="entry name" value="Periplasmic binding protein-like I"/>
    <property type="match status" value="1"/>
</dbReference>
<evidence type="ECO:0000313" key="6">
    <source>
        <dbReference type="EMBL" id="ACL42562.1"/>
    </source>
</evidence>
<keyword evidence="2" id="KW-0805">Transcription regulation</keyword>
<reference evidence="6" key="1">
    <citation type="submission" date="2009-01" db="EMBL/GenBank/DDBJ databases">
        <title>Complete sequence of plasmid2 of Arthrobacter chlorophenolicus A6.</title>
        <authorList>
            <consortium name="US DOE Joint Genome Institute"/>
            <person name="Lucas S."/>
            <person name="Copeland A."/>
            <person name="Lapidus A."/>
            <person name="Glavina del Rio T."/>
            <person name="Tice H."/>
            <person name="Bruce D."/>
            <person name="Goodwin L."/>
            <person name="Pitluck S."/>
            <person name="Goltsman E."/>
            <person name="Clum A."/>
            <person name="Larimer F."/>
            <person name="Land M."/>
            <person name="Hauser L."/>
            <person name="Kyrpides N."/>
            <person name="Mikhailova N."/>
            <person name="Jansson J."/>
            <person name="Richardson P."/>
        </authorList>
    </citation>
    <scope>NUCLEOTIDE SEQUENCE [LARGE SCALE GENOMIC DNA]</scope>
    <source>
        <strain evidence="6">A6</strain>
        <plasmid evidence="6">pACHL02</plasmid>
    </source>
</reference>
<dbReference type="EMBL" id="CP001343">
    <property type="protein sequence ID" value="ACL42562.1"/>
    <property type="molecule type" value="Genomic_DNA"/>
</dbReference>
<dbReference type="Pfam" id="PF00356">
    <property type="entry name" value="LacI"/>
    <property type="match status" value="1"/>
</dbReference>
<evidence type="ECO:0000313" key="7">
    <source>
        <dbReference type="Proteomes" id="UP000002505"/>
    </source>
</evidence>
<protein>
    <submittedName>
        <fullName evidence="6">Transcriptional regulator, LacI family</fullName>
    </submittedName>
</protein>
<dbReference type="Gene3D" id="1.10.260.40">
    <property type="entry name" value="lambda repressor-like DNA-binding domains"/>
    <property type="match status" value="1"/>
</dbReference>
<dbReference type="PANTHER" id="PTHR30146">
    <property type="entry name" value="LACI-RELATED TRANSCRIPTIONAL REPRESSOR"/>
    <property type="match status" value="1"/>
</dbReference>
<gene>
    <name evidence="6" type="ordered locus">Achl_4611</name>
</gene>
<proteinExistence type="predicted"/>
<keyword evidence="6" id="KW-0614">Plasmid</keyword>
<evidence type="ECO:0000259" key="5">
    <source>
        <dbReference type="PROSITE" id="PS50932"/>
    </source>
</evidence>
<dbReference type="InterPro" id="IPR028082">
    <property type="entry name" value="Peripla_BP_I"/>
</dbReference>
<dbReference type="PANTHER" id="PTHR30146:SF148">
    <property type="entry name" value="HTH-TYPE TRANSCRIPTIONAL REPRESSOR PURR-RELATED"/>
    <property type="match status" value="1"/>
</dbReference>
<dbReference type="InterPro" id="IPR010982">
    <property type="entry name" value="Lambda_DNA-bd_dom_sf"/>
</dbReference>
<dbReference type="HOGENOM" id="CLU_037628_6_0_11"/>
<evidence type="ECO:0000256" key="2">
    <source>
        <dbReference type="ARBA" id="ARBA00023015"/>
    </source>
</evidence>
<evidence type="ECO:0000256" key="4">
    <source>
        <dbReference type="ARBA" id="ARBA00023163"/>
    </source>
</evidence>
<dbReference type="CDD" id="cd01392">
    <property type="entry name" value="HTH_LacI"/>
    <property type="match status" value="1"/>
</dbReference>
<keyword evidence="7" id="KW-1185">Reference proteome</keyword>